<dbReference type="InterPro" id="IPR045111">
    <property type="entry name" value="Vps41/Vps8"/>
</dbReference>
<dbReference type="OMA" id="CYVSIYA"/>
<dbReference type="Pfam" id="PF12816">
    <property type="entry name" value="TPR_Vps8"/>
    <property type="match status" value="1"/>
</dbReference>
<sequence>MPSNSYELKLNNYSDSNRKLSPSISRSRSSTVSSSVNTESTGAQVESSSHAIVNSSLSKSEDFQWNKFWIRWGRLRRISLQLETSESGQNSPLGTGTCITHSGNLLAVGTSSGCVLLNNLRNNTSNTLVPELSSSERFLMPVTCLAISHTHRVLCQGHGDGTLFVWDLTQNPPVQRHAIRQPFQESVLTHLVFNGLSDNVLLSASASGKVFVHEFYNFLINKHHTAWEYDFPDVQPTFIDRLVVDVSSISFEELYLTSVKHTSFIFLQSLSCLRIISLFPKLSLVYKLRYSDVQANSACHAVSSFVVPTSGSRSRTRAFFCLGYDCHVRVYALTLHQGVLSVELLNKTDFSTPVWKVWYLPNNNVIFALLKDKRILFMNGITLNILGVSSISEYELLTWDWYQSALTMQGISLGVFPYISSSFSLSPRYLFFLTPESVTVGTFISLNDQLQFASEKINIMDTLKLGLCYHANSNLFSKSYNQPDLSHKLMDLLKNYIRILVQSFPSSRSVESSSTDPLVPQDELEQLLQRAENMNPGCYNLVLYCLRAANFLNGLQSLLDYILPCLAETEVSYIFMEALLDMVLQQNFKAPSPDIQKLLLLYLEENRRLAYADKLIPAIEHRYLDLDFSTRFSTYNGLFNSLCYVSIYAFNDYSTPLVKFLKLLVADLNDSSEWIEYCVNNGFQYLLNSLTGFKYPLCEPNSVNEAYTVTHTLLKIIFSVNILPFKISVPESGSFPYLRLFLKKRASSFFECLENAFDSPYFSLDKVTIAKQPVDTVSRQWMIECLSQIFNTTSFQSDSYYTFLANTVAKYSKQILLPQSFYLKIMEGLCNVERYHIDNQGIQKAVENLLSVYDPPNIEALLNCFWDNHFYHAIMTVSFNHSFYDSYFQAILALWDQKDSSSLIFKSSEALITMLFDNLRNLNSTPVCYNKYIKCLISFTMDFLNVDKVTFLRLASSRLKKSLPKMIEKCMSAKSVQLQVLGILYNLSTYEELLKWFGRRRLLSFFEIVCATSGDYAVLKLLQVSPEFKNLEGLINILIYYNCLEASIQMYRELKHYNQALSQVLKYVRTRVFFESINGVKKVVPKNLERVTYYLQIVVPLYQACLSCLPPEEAANLWVHLVFSLIDVYANLSRNCSQSTPDVLMSFEDSVLGCIEGLLNSFLELVQSDKNLLNIVVLKICTKSSESRECNTYMRDLLLKFMTDVHVSCDIYRECASLWDRKQFYDTKSSLSESTVGVLIDEPDKSKEIAMKKERIKVLLSGQVLPTSNE</sequence>
<dbReference type="SUPFAM" id="SSF50978">
    <property type="entry name" value="WD40 repeat-like"/>
    <property type="match status" value="1"/>
</dbReference>
<dbReference type="SMART" id="SM00320">
    <property type="entry name" value="WD40"/>
    <property type="match status" value="2"/>
</dbReference>
<dbReference type="Proteomes" id="UP000015464">
    <property type="component" value="Unassembled WGS sequence"/>
</dbReference>
<dbReference type="Gene3D" id="2.130.10.10">
    <property type="entry name" value="YVTN repeat-like/Quinoprotein amine dehydrogenase"/>
    <property type="match status" value="1"/>
</dbReference>
<name>S9W2P2_SCHCR</name>
<dbReference type="GO" id="GO:0034058">
    <property type="term" value="P:endosomal vesicle fusion"/>
    <property type="evidence" value="ECO:0007669"/>
    <property type="project" value="TreeGrafter"/>
</dbReference>
<evidence type="ECO:0000259" key="3">
    <source>
        <dbReference type="Pfam" id="PF12816"/>
    </source>
</evidence>
<dbReference type="GeneID" id="25036412"/>
<reference evidence="5 6" key="1">
    <citation type="journal article" date="2011" name="Science">
        <title>Comparative functional genomics of the fission yeasts.</title>
        <authorList>
            <person name="Rhind N."/>
            <person name="Chen Z."/>
            <person name="Yassour M."/>
            <person name="Thompson D.A."/>
            <person name="Haas B.J."/>
            <person name="Habib N."/>
            <person name="Wapinski I."/>
            <person name="Roy S."/>
            <person name="Lin M.F."/>
            <person name="Heiman D.I."/>
            <person name="Young S.K."/>
            <person name="Furuya K."/>
            <person name="Guo Y."/>
            <person name="Pidoux A."/>
            <person name="Chen H.M."/>
            <person name="Robbertse B."/>
            <person name="Goldberg J.M."/>
            <person name="Aoki K."/>
            <person name="Bayne E.H."/>
            <person name="Berlin A.M."/>
            <person name="Desjardins C.A."/>
            <person name="Dobbs E."/>
            <person name="Dukaj L."/>
            <person name="Fan L."/>
            <person name="FitzGerald M.G."/>
            <person name="French C."/>
            <person name="Gujja S."/>
            <person name="Hansen K."/>
            <person name="Keifenheim D."/>
            <person name="Levin J.Z."/>
            <person name="Mosher R.A."/>
            <person name="Mueller C.A."/>
            <person name="Pfiffner J."/>
            <person name="Priest M."/>
            <person name="Russ C."/>
            <person name="Smialowska A."/>
            <person name="Swoboda P."/>
            <person name="Sykes S.M."/>
            <person name="Vaughn M."/>
            <person name="Vengrova S."/>
            <person name="Yoder R."/>
            <person name="Zeng Q."/>
            <person name="Allshire R."/>
            <person name="Baulcombe D."/>
            <person name="Birren B.W."/>
            <person name="Brown W."/>
            <person name="Ekwall K."/>
            <person name="Kellis M."/>
            <person name="Leatherwood J."/>
            <person name="Levin H."/>
            <person name="Margalit H."/>
            <person name="Martienssen R."/>
            <person name="Nieduszynski C.A."/>
            <person name="Spatafora J.W."/>
            <person name="Friedman N."/>
            <person name="Dalgaard J.Z."/>
            <person name="Baumann P."/>
            <person name="Niki H."/>
            <person name="Regev A."/>
            <person name="Nusbaum C."/>
        </authorList>
    </citation>
    <scope>NUCLEOTIDE SEQUENCE [LARGE SCALE GENOMIC DNA]</scope>
    <source>
        <strain evidence="6">OY26 / ATCC MYA-4695 / CBS 11777 / NBRC 106824 / NRRL Y48691</strain>
    </source>
</reference>
<evidence type="ECO:0000256" key="2">
    <source>
        <dbReference type="SAM" id="MobiDB-lite"/>
    </source>
</evidence>
<keyword evidence="6" id="KW-1185">Reference proteome</keyword>
<dbReference type="InterPro" id="IPR001680">
    <property type="entry name" value="WD40_rpt"/>
</dbReference>
<gene>
    <name evidence="5" type="ORF">SPOG_02088</name>
</gene>
<dbReference type="InterPro" id="IPR036322">
    <property type="entry name" value="WD40_repeat_dom_sf"/>
</dbReference>
<feature type="domain" description="Vacuolar protein sorting-associated protein 8 central" evidence="3">
    <location>
        <begin position="574"/>
        <end position="757"/>
    </location>
</feature>
<dbReference type="InterPro" id="IPR025941">
    <property type="entry name" value="Vps8_central_dom"/>
</dbReference>
<dbReference type="RefSeq" id="XP_013022647.1">
    <property type="nucleotide sequence ID" value="XM_013167193.1"/>
</dbReference>
<dbReference type="EMBL" id="KE546989">
    <property type="protein sequence ID" value="EPY52769.1"/>
    <property type="molecule type" value="Genomic_DNA"/>
</dbReference>
<evidence type="ECO:0000313" key="6">
    <source>
        <dbReference type="Proteomes" id="UP000015464"/>
    </source>
</evidence>
<dbReference type="GO" id="GO:0006623">
    <property type="term" value="P:protein targeting to vacuole"/>
    <property type="evidence" value="ECO:0007669"/>
    <property type="project" value="InterPro"/>
</dbReference>
<evidence type="ECO:0000313" key="5">
    <source>
        <dbReference type="EMBL" id="EPY52769.1"/>
    </source>
</evidence>
<dbReference type="PANTHER" id="PTHR12616">
    <property type="entry name" value="VACUOLAR PROTEIN SORTING VPS41"/>
    <property type="match status" value="1"/>
</dbReference>
<comment type="similarity">
    <text evidence="1">Belongs to the VPS8 family.</text>
</comment>
<dbReference type="GO" id="GO:0030897">
    <property type="term" value="C:HOPS complex"/>
    <property type="evidence" value="ECO:0007669"/>
    <property type="project" value="TreeGrafter"/>
</dbReference>
<feature type="region of interest" description="Disordered" evidence="2">
    <location>
        <begin position="12"/>
        <end position="49"/>
    </location>
</feature>
<dbReference type="Pfam" id="PF25157">
    <property type="entry name" value="Vps8_C_schizo"/>
    <property type="match status" value="1"/>
</dbReference>
<dbReference type="AlphaFoldDB" id="S9W2P2"/>
<proteinExistence type="inferred from homology"/>
<protein>
    <submittedName>
        <fullName evidence="5">WD repeat protein Vps8</fullName>
    </submittedName>
</protein>
<feature type="compositionally biased region" description="Low complexity" evidence="2">
    <location>
        <begin position="21"/>
        <end position="40"/>
    </location>
</feature>
<dbReference type="OrthoDB" id="289913at2759"/>
<dbReference type="eggNOG" id="KOG2079">
    <property type="taxonomic scope" value="Eukaryota"/>
</dbReference>
<dbReference type="PANTHER" id="PTHR12616:SF8">
    <property type="entry name" value="VACUOLAR PROTEIN SORTING-ASSOCIATED PROTEIN 8 HOMOLOG"/>
    <property type="match status" value="1"/>
</dbReference>
<feature type="domain" description="Vacuolar protein sorting-associated protein 8 C-terminal" evidence="4">
    <location>
        <begin position="1233"/>
        <end position="1268"/>
    </location>
</feature>
<dbReference type="GO" id="GO:0005770">
    <property type="term" value="C:late endosome"/>
    <property type="evidence" value="ECO:0007669"/>
    <property type="project" value="TreeGrafter"/>
</dbReference>
<accession>S9W2P2</accession>
<dbReference type="STRING" id="653667.S9W2P2"/>
<evidence type="ECO:0000256" key="1">
    <source>
        <dbReference type="ARBA" id="ARBA00009422"/>
    </source>
</evidence>
<evidence type="ECO:0000259" key="4">
    <source>
        <dbReference type="Pfam" id="PF25157"/>
    </source>
</evidence>
<organism evidence="5 6">
    <name type="scientific">Schizosaccharomyces cryophilus (strain OY26 / ATCC MYA-4695 / CBS 11777 / NBRC 106824 / NRRL Y48691)</name>
    <name type="common">Fission yeast</name>
    <dbReference type="NCBI Taxonomy" id="653667"/>
    <lineage>
        <taxon>Eukaryota</taxon>
        <taxon>Fungi</taxon>
        <taxon>Dikarya</taxon>
        <taxon>Ascomycota</taxon>
        <taxon>Taphrinomycotina</taxon>
        <taxon>Schizosaccharomycetes</taxon>
        <taxon>Schizosaccharomycetales</taxon>
        <taxon>Schizosaccharomycetaceae</taxon>
        <taxon>Schizosaccharomyces</taxon>
    </lineage>
</organism>
<dbReference type="InterPro" id="IPR056938">
    <property type="entry name" value="Vps8_C"/>
</dbReference>
<dbReference type="InterPro" id="IPR015943">
    <property type="entry name" value="WD40/YVTN_repeat-like_dom_sf"/>
</dbReference>
<dbReference type="HOGENOM" id="CLU_263077_0_0_1"/>
<dbReference type="Pfam" id="PF23410">
    <property type="entry name" value="Beta-prop_VPS8"/>
    <property type="match status" value="1"/>
</dbReference>